<dbReference type="SUPFAM" id="SSF53850">
    <property type="entry name" value="Periplasmic binding protein-like II"/>
    <property type="match status" value="1"/>
</dbReference>
<dbReference type="CDD" id="cd08479">
    <property type="entry name" value="PBP2_CrgA_like_9"/>
    <property type="match status" value="1"/>
</dbReference>
<keyword evidence="4" id="KW-0804">Transcription</keyword>
<dbReference type="PROSITE" id="PS50931">
    <property type="entry name" value="HTH_LYSR"/>
    <property type="match status" value="1"/>
</dbReference>
<evidence type="ECO:0000256" key="4">
    <source>
        <dbReference type="ARBA" id="ARBA00023163"/>
    </source>
</evidence>
<dbReference type="PANTHER" id="PTHR30537:SF5">
    <property type="entry name" value="HTH-TYPE TRANSCRIPTIONAL ACTIVATOR TTDR-RELATED"/>
    <property type="match status" value="1"/>
</dbReference>
<dbReference type="AlphaFoldDB" id="A0A0C4YGL9"/>
<dbReference type="SUPFAM" id="SSF46785">
    <property type="entry name" value="Winged helix' DNA-binding domain"/>
    <property type="match status" value="1"/>
</dbReference>
<dbReference type="InterPro" id="IPR005119">
    <property type="entry name" value="LysR_subst-bd"/>
</dbReference>
<dbReference type="Gene3D" id="3.40.190.290">
    <property type="match status" value="1"/>
</dbReference>
<evidence type="ECO:0000256" key="3">
    <source>
        <dbReference type="ARBA" id="ARBA00023125"/>
    </source>
</evidence>
<dbReference type="InterPro" id="IPR058163">
    <property type="entry name" value="LysR-type_TF_proteobact-type"/>
</dbReference>
<gene>
    <name evidence="6" type="ORF">RR42_s0490</name>
</gene>
<evidence type="ECO:0000313" key="6">
    <source>
        <dbReference type="EMBL" id="AJG22083.1"/>
    </source>
</evidence>
<dbReference type="Gene3D" id="1.10.10.10">
    <property type="entry name" value="Winged helix-like DNA-binding domain superfamily/Winged helix DNA-binding domain"/>
    <property type="match status" value="1"/>
</dbReference>
<dbReference type="GO" id="GO:0003700">
    <property type="term" value="F:DNA-binding transcription factor activity"/>
    <property type="evidence" value="ECO:0007669"/>
    <property type="project" value="InterPro"/>
</dbReference>
<dbReference type="InterPro" id="IPR000847">
    <property type="entry name" value="LysR_HTH_N"/>
</dbReference>
<keyword evidence="3" id="KW-0238">DNA-binding</keyword>
<reference evidence="6 7" key="1">
    <citation type="journal article" date="2015" name="Genome Announc.">
        <title>Complete Genome Sequence of Cupriavidus basilensis 4G11, Isolated from the Oak Ridge Field Research Center Site.</title>
        <authorList>
            <person name="Ray J."/>
            <person name="Waters R.J."/>
            <person name="Skerker J.M."/>
            <person name="Kuehl J.V."/>
            <person name="Price M.N."/>
            <person name="Huang J."/>
            <person name="Chakraborty R."/>
            <person name="Arkin A.P."/>
            <person name="Deutschbauer A."/>
        </authorList>
    </citation>
    <scope>NUCLEOTIDE SEQUENCE [LARGE SCALE GENOMIC DNA]</scope>
    <source>
        <strain evidence="6">4G11</strain>
    </source>
</reference>
<dbReference type="FunFam" id="1.10.10.10:FF:000001">
    <property type="entry name" value="LysR family transcriptional regulator"/>
    <property type="match status" value="1"/>
</dbReference>
<name>A0A0C4YGL9_9BURK</name>
<dbReference type="KEGG" id="cbw:RR42_s0490"/>
<dbReference type="FunFam" id="3.40.190.290:FF:000001">
    <property type="entry name" value="Transcriptional regulator, LysR family"/>
    <property type="match status" value="1"/>
</dbReference>
<dbReference type="InterPro" id="IPR036390">
    <property type="entry name" value="WH_DNA-bd_sf"/>
</dbReference>
<dbReference type="EMBL" id="CP010537">
    <property type="protein sequence ID" value="AJG22083.1"/>
    <property type="molecule type" value="Genomic_DNA"/>
</dbReference>
<sequence length="350" mass="38919">MAEFRQNAFHYSLVVNTDAAPGGNNPLKIHWDTHHSFPSVKTDITSDLEFFVLIARYGNLSAAARALNLTPPAATKRLAQMEERLGARLVNRTTRSTSLTREGDIYLAHATQILAKLREMEDAISSSRAEPRGLLRINATLGFGRTTIAPLVSEFARRYPFVEVQFEVTDKAIDLVESGFDLAIRFGALPDGRLNARRIMSNRRFLCASPAYLDRHGTPASLAELANHRCIIHRQNDDAHGIWRFMAGTQGEMVRVHGTLSSNDGDIVLGWALDGHGILMRSEWDLAKYLESGRLRLVLPDATLPPADLFVYYPGQRDQTTRARAFIDFLVDHFRAPFTPVAPLAPDSGA</sequence>
<evidence type="ECO:0000259" key="5">
    <source>
        <dbReference type="PROSITE" id="PS50931"/>
    </source>
</evidence>
<accession>A0A0C4YGL9</accession>
<dbReference type="Proteomes" id="UP000031843">
    <property type="component" value="Chromosome secondary"/>
</dbReference>
<feature type="domain" description="HTH lysR-type" evidence="5">
    <location>
        <begin position="43"/>
        <end position="100"/>
    </location>
</feature>
<dbReference type="PANTHER" id="PTHR30537">
    <property type="entry name" value="HTH-TYPE TRANSCRIPTIONAL REGULATOR"/>
    <property type="match status" value="1"/>
</dbReference>
<dbReference type="Pfam" id="PF03466">
    <property type="entry name" value="LysR_substrate"/>
    <property type="match status" value="1"/>
</dbReference>
<protein>
    <submittedName>
        <fullName evidence="6">Transcriptional regulator, LysR family</fullName>
    </submittedName>
</protein>
<dbReference type="Pfam" id="PF00126">
    <property type="entry name" value="HTH_1"/>
    <property type="match status" value="1"/>
</dbReference>
<evidence type="ECO:0000313" key="7">
    <source>
        <dbReference type="Proteomes" id="UP000031843"/>
    </source>
</evidence>
<proteinExistence type="inferred from homology"/>
<organism evidence="6 7">
    <name type="scientific">Cupriavidus basilensis</name>
    <dbReference type="NCBI Taxonomy" id="68895"/>
    <lineage>
        <taxon>Bacteria</taxon>
        <taxon>Pseudomonadati</taxon>
        <taxon>Pseudomonadota</taxon>
        <taxon>Betaproteobacteria</taxon>
        <taxon>Burkholderiales</taxon>
        <taxon>Burkholderiaceae</taxon>
        <taxon>Cupriavidus</taxon>
    </lineage>
</organism>
<evidence type="ECO:0000256" key="2">
    <source>
        <dbReference type="ARBA" id="ARBA00023015"/>
    </source>
</evidence>
<keyword evidence="7" id="KW-1185">Reference proteome</keyword>
<evidence type="ECO:0000256" key="1">
    <source>
        <dbReference type="ARBA" id="ARBA00009437"/>
    </source>
</evidence>
<comment type="similarity">
    <text evidence="1">Belongs to the LysR transcriptional regulatory family.</text>
</comment>
<dbReference type="STRING" id="68895.RR42_s0490"/>
<dbReference type="GO" id="GO:0003677">
    <property type="term" value="F:DNA binding"/>
    <property type="evidence" value="ECO:0007669"/>
    <property type="project" value="UniProtKB-KW"/>
</dbReference>
<dbReference type="InterPro" id="IPR036388">
    <property type="entry name" value="WH-like_DNA-bd_sf"/>
</dbReference>
<keyword evidence="2" id="KW-0805">Transcription regulation</keyword>